<proteinExistence type="inferred from homology"/>
<evidence type="ECO:0000256" key="8">
    <source>
        <dbReference type="ARBA" id="ARBA00023136"/>
    </source>
</evidence>
<evidence type="ECO:0000256" key="2">
    <source>
        <dbReference type="ARBA" id="ARBA00008807"/>
    </source>
</evidence>
<feature type="transmembrane region" description="Helical" evidence="9">
    <location>
        <begin position="359"/>
        <end position="380"/>
    </location>
</feature>
<feature type="transmembrane region" description="Helical" evidence="9">
    <location>
        <begin position="60"/>
        <end position="81"/>
    </location>
</feature>
<accession>A0ABR3JY17</accession>
<keyword evidence="8 9" id="KW-0472">Membrane</keyword>
<organism evidence="10 11">
    <name type="scientific">Hohenbuehelia grisea</name>
    <dbReference type="NCBI Taxonomy" id="104357"/>
    <lineage>
        <taxon>Eukaryota</taxon>
        <taxon>Fungi</taxon>
        <taxon>Dikarya</taxon>
        <taxon>Basidiomycota</taxon>
        <taxon>Agaricomycotina</taxon>
        <taxon>Agaricomycetes</taxon>
        <taxon>Agaricomycetidae</taxon>
        <taxon>Agaricales</taxon>
        <taxon>Pleurotineae</taxon>
        <taxon>Pleurotaceae</taxon>
        <taxon>Hohenbuehelia</taxon>
    </lineage>
</organism>
<dbReference type="Pfam" id="PF03169">
    <property type="entry name" value="OPT"/>
    <property type="match status" value="1"/>
</dbReference>
<dbReference type="PANTHER" id="PTHR22601">
    <property type="entry name" value="ISP4 LIKE PROTEIN"/>
    <property type="match status" value="1"/>
</dbReference>
<evidence type="ECO:0000256" key="7">
    <source>
        <dbReference type="ARBA" id="ARBA00022989"/>
    </source>
</evidence>
<evidence type="ECO:0000256" key="3">
    <source>
        <dbReference type="ARBA" id="ARBA00022448"/>
    </source>
</evidence>
<dbReference type="InterPro" id="IPR004648">
    <property type="entry name" value="Oligpept_transpt"/>
</dbReference>
<sequence length="733" mass="81303">MQHLKGDPVITTGQDVSRYVVSLRDDGDAAVTFRSLVLGTVFAGLSATLYMIYQFKPIHMYVSMVFLLLVIYTFGNAWAFLLPRQEWVIGTRFESLASIIHFINPGDLTLKEHVIATIIASTAANSGSTSVVNFAAQRLYYNTRIDATTAVLATFSTACFGYGIVGLLRPLIVYPSEMVYWTNLPTVTVFQALHFEPSARTKRLKIFWTAFTGMFAYEIIPSYIFPLLNGFSVFCLSSQNGSQNTINAFTNIFGGAAGNEGLGLLSLSFDWQYIGSTYMSLPLVQQANTWVGYAFCYVAIAGIYYSNLWNSKSFPMLSSSLFHANGSIYRQASLFGSNFQLDTEALEQVGLPYLTGANVWSSLTANLSIGGLIAHCILFWGPYARDSFRAAWQKTQPDPHYQAMQKYKEAPWWWYAALLVLAFFAGLIVIIKGTTTLPWWAYIVGLIIGSFITPFSLTLYARMGSGVYTSQLFKMLAGALNPGKPVANLYFAMWSHNIVTTAFSLAGDLKIGQYLKIPPRALFLCQIWGTLVGAAVNYAVMSSVVDSQREILLSPVANSVWSGQTVQILNSGAVTWSLAKYLYGINGRYWIVPMSLLLGMFPTIIQWLVWKRWPKIGSVKVDSILLPIIYMYSAWMAFGVTSVVTSTIIVGLVSQLWLRRYYPRWYRKYNYILGGALDGGAQVMIFILSFAVFGAAGKQRPFPNWAGNPARGNVDYCNGNGALARNRTTGIKG</sequence>
<keyword evidence="5" id="KW-0571">Peptide transport</keyword>
<feature type="transmembrane region" description="Helical" evidence="9">
    <location>
        <begin position="31"/>
        <end position="53"/>
    </location>
</feature>
<keyword evidence="7 9" id="KW-1133">Transmembrane helix</keyword>
<evidence type="ECO:0000256" key="6">
    <source>
        <dbReference type="ARBA" id="ARBA00022927"/>
    </source>
</evidence>
<feature type="transmembrane region" description="Helical" evidence="9">
    <location>
        <begin position="590"/>
        <end position="609"/>
    </location>
</feature>
<feature type="transmembrane region" description="Helical" evidence="9">
    <location>
        <begin position="439"/>
        <end position="461"/>
    </location>
</feature>
<evidence type="ECO:0000256" key="1">
    <source>
        <dbReference type="ARBA" id="ARBA00004141"/>
    </source>
</evidence>
<feature type="transmembrane region" description="Helical" evidence="9">
    <location>
        <begin position="629"/>
        <end position="658"/>
    </location>
</feature>
<comment type="subcellular location">
    <subcellularLocation>
        <location evidence="1">Membrane</location>
        <topology evidence="1">Multi-pass membrane protein</topology>
    </subcellularLocation>
</comment>
<evidence type="ECO:0000313" key="10">
    <source>
        <dbReference type="EMBL" id="KAL0960203.1"/>
    </source>
</evidence>
<dbReference type="EMBL" id="JASNQZ010000002">
    <property type="protein sequence ID" value="KAL0960203.1"/>
    <property type="molecule type" value="Genomic_DNA"/>
</dbReference>
<feature type="transmembrane region" description="Helical" evidence="9">
    <location>
        <begin position="290"/>
        <end position="309"/>
    </location>
</feature>
<feature type="transmembrane region" description="Helical" evidence="9">
    <location>
        <begin position="114"/>
        <end position="136"/>
    </location>
</feature>
<keyword evidence="4 9" id="KW-0812">Transmembrane</keyword>
<evidence type="ECO:0000256" key="4">
    <source>
        <dbReference type="ARBA" id="ARBA00022692"/>
    </source>
</evidence>
<comment type="caution">
    <text evidence="10">The sequence shown here is derived from an EMBL/GenBank/DDBJ whole genome shotgun (WGS) entry which is preliminary data.</text>
</comment>
<dbReference type="Proteomes" id="UP001556367">
    <property type="component" value="Unassembled WGS sequence"/>
</dbReference>
<reference evidence="11" key="1">
    <citation type="submission" date="2024-06" db="EMBL/GenBank/DDBJ databases">
        <title>Multi-omics analyses provide insights into the biosynthesis of the anticancer antibiotic pleurotin in Hohenbuehelia grisea.</title>
        <authorList>
            <person name="Weaver J.A."/>
            <person name="Alberti F."/>
        </authorList>
    </citation>
    <scope>NUCLEOTIDE SEQUENCE [LARGE SCALE GENOMIC DNA]</scope>
    <source>
        <strain evidence="11">T-177</strain>
    </source>
</reference>
<gene>
    <name evidence="10" type="ORF">HGRIS_011837</name>
</gene>
<dbReference type="NCBIfam" id="TIGR00728">
    <property type="entry name" value="OPT_sfam"/>
    <property type="match status" value="1"/>
</dbReference>
<feature type="transmembrane region" description="Helical" evidence="9">
    <location>
        <begin position="412"/>
        <end position="433"/>
    </location>
</feature>
<evidence type="ECO:0000256" key="9">
    <source>
        <dbReference type="SAM" id="Phobius"/>
    </source>
</evidence>
<feature type="transmembrane region" description="Helical" evidence="9">
    <location>
        <begin position="670"/>
        <end position="696"/>
    </location>
</feature>
<keyword evidence="6" id="KW-0653">Protein transport</keyword>
<evidence type="ECO:0000256" key="5">
    <source>
        <dbReference type="ARBA" id="ARBA00022856"/>
    </source>
</evidence>
<feature type="transmembrane region" description="Helical" evidence="9">
    <location>
        <begin position="207"/>
        <end position="228"/>
    </location>
</feature>
<protein>
    <submittedName>
        <fullName evidence="10">Uncharacterized protein</fullName>
    </submittedName>
</protein>
<comment type="similarity">
    <text evidence="2">Belongs to the oligopeptide OPT transporter family.</text>
</comment>
<feature type="transmembrane region" description="Helical" evidence="9">
    <location>
        <begin position="148"/>
        <end position="172"/>
    </location>
</feature>
<keyword evidence="11" id="KW-1185">Reference proteome</keyword>
<dbReference type="InterPro" id="IPR004813">
    <property type="entry name" value="OPT"/>
</dbReference>
<evidence type="ECO:0000313" key="11">
    <source>
        <dbReference type="Proteomes" id="UP001556367"/>
    </source>
</evidence>
<name>A0ABR3JY17_9AGAR</name>
<keyword evidence="3" id="KW-0813">Transport</keyword>